<dbReference type="AlphaFoldDB" id="A0A918N0I2"/>
<protein>
    <submittedName>
        <fullName evidence="2">Uncharacterized protein</fullName>
    </submittedName>
</protein>
<organism evidence="2 3">
    <name type="scientific">Advenella faeciporci</name>
    <dbReference type="NCBI Taxonomy" id="797535"/>
    <lineage>
        <taxon>Bacteria</taxon>
        <taxon>Pseudomonadati</taxon>
        <taxon>Pseudomonadota</taxon>
        <taxon>Betaproteobacteria</taxon>
        <taxon>Burkholderiales</taxon>
        <taxon>Alcaligenaceae</taxon>
    </lineage>
</organism>
<reference evidence="2" key="2">
    <citation type="submission" date="2020-09" db="EMBL/GenBank/DDBJ databases">
        <authorList>
            <person name="Sun Q."/>
            <person name="Kim S."/>
        </authorList>
    </citation>
    <scope>NUCLEOTIDE SEQUENCE</scope>
    <source>
        <strain evidence="2">KCTC 23732</strain>
    </source>
</reference>
<dbReference type="Proteomes" id="UP000608345">
    <property type="component" value="Unassembled WGS sequence"/>
</dbReference>
<evidence type="ECO:0000256" key="1">
    <source>
        <dbReference type="SAM" id="MobiDB-lite"/>
    </source>
</evidence>
<evidence type="ECO:0000313" key="3">
    <source>
        <dbReference type="Proteomes" id="UP000608345"/>
    </source>
</evidence>
<dbReference type="EMBL" id="BMYS01000014">
    <property type="protein sequence ID" value="GGW89622.1"/>
    <property type="molecule type" value="Genomic_DNA"/>
</dbReference>
<accession>A0A918N0I2</accession>
<sequence length="134" mass="15174">MNRKERELHKQFLVARIEVEREIASLSFRKLALSASPRALKQQLLQSGNLGLSRMTGIPSTLFAYLEKNPRLSLLVSRVLLRSSKTRSKVLRPVVLAAVSWFVYNKFQNRESKAPSRQPVTTSPDPSIENPPGF</sequence>
<feature type="region of interest" description="Disordered" evidence="1">
    <location>
        <begin position="110"/>
        <end position="134"/>
    </location>
</feature>
<dbReference type="RefSeq" id="WP_189385332.1">
    <property type="nucleotide sequence ID" value="NZ_BAABFY010000051.1"/>
</dbReference>
<keyword evidence="3" id="KW-1185">Reference proteome</keyword>
<reference evidence="2" key="1">
    <citation type="journal article" date="2014" name="Int. J. Syst. Evol. Microbiol.">
        <title>Complete genome sequence of Corynebacterium casei LMG S-19264T (=DSM 44701T), isolated from a smear-ripened cheese.</title>
        <authorList>
            <consortium name="US DOE Joint Genome Institute (JGI-PGF)"/>
            <person name="Walter F."/>
            <person name="Albersmeier A."/>
            <person name="Kalinowski J."/>
            <person name="Ruckert C."/>
        </authorList>
    </citation>
    <scope>NUCLEOTIDE SEQUENCE</scope>
    <source>
        <strain evidence="2">KCTC 23732</strain>
    </source>
</reference>
<proteinExistence type="predicted"/>
<evidence type="ECO:0000313" key="2">
    <source>
        <dbReference type="EMBL" id="GGW89622.1"/>
    </source>
</evidence>
<name>A0A918N0I2_9BURK</name>
<gene>
    <name evidence="2" type="ORF">GCM10011450_19780</name>
</gene>
<comment type="caution">
    <text evidence="2">The sequence shown here is derived from an EMBL/GenBank/DDBJ whole genome shotgun (WGS) entry which is preliminary data.</text>
</comment>